<name>A0ABU8XJK8_9BURK</name>
<reference evidence="1 2" key="1">
    <citation type="submission" date="2024-03" db="EMBL/GenBank/DDBJ databases">
        <title>Novel species of the genus Variovorax.</title>
        <authorList>
            <person name="Liu Q."/>
            <person name="Xin Y.-H."/>
        </authorList>
    </citation>
    <scope>NUCLEOTIDE SEQUENCE [LARGE SCALE GENOMIC DNA]</scope>
    <source>
        <strain evidence="1 2">KACC 18901</strain>
    </source>
</reference>
<dbReference type="RefSeq" id="WP_340339708.1">
    <property type="nucleotide sequence ID" value="NZ_JBBKZS010000034.1"/>
</dbReference>
<evidence type="ECO:0008006" key="3">
    <source>
        <dbReference type="Google" id="ProtNLM"/>
    </source>
</evidence>
<dbReference type="Proteomes" id="UP001367030">
    <property type="component" value="Unassembled WGS sequence"/>
</dbReference>
<keyword evidence="2" id="KW-1185">Reference proteome</keyword>
<proteinExistence type="predicted"/>
<sequence>MTPEELKTSEGWCRFTGEKALASQVQTYSQTRPSEDPWTRLYLAEGQAILAAAMATLGGRHKAIDWFCHAKLAPFGDLTPRVLLSLGRSEDVLHALRVIQVGSYQAALQSSPRRSVRPVCWRRPKIDPPVRVVPVQI</sequence>
<evidence type="ECO:0000313" key="1">
    <source>
        <dbReference type="EMBL" id="MEJ8859671.1"/>
    </source>
</evidence>
<dbReference type="EMBL" id="JBBKZS010000034">
    <property type="protein sequence ID" value="MEJ8859671.1"/>
    <property type="molecule type" value="Genomic_DNA"/>
</dbReference>
<comment type="caution">
    <text evidence="1">The sequence shown here is derived from an EMBL/GenBank/DDBJ whole genome shotgun (WGS) entry which is preliminary data.</text>
</comment>
<gene>
    <name evidence="1" type="ORF">WKW79_34280</name>
</gene>
<accession>A0ABU8XJK8</accession>
<protein>
    <recommendedName>
        <fullName evidence="3">Antitoxin Xre/MbcA/ParS-like toxin-binding domain-containing protein</fullName>
    </recommendedName>
</protein>
<organism evidence="1 2">
    <name type="scientific">Variovorax robiniae</name>
    <dbReference type="NCBI Taxonomy" id="1836199"/>
    <lineage>
        <taxon>Bacteria</taxon>
        <taxon>Pseudomonadati</taxon>
        <taxon>Pseudomonadota</taxon>
        <taxon>Betaproteobacteria</taxon>
        <taxon>Burkholderiales</taxon>
        <taxon>Comamonadaceae</taxon>
        <taxon>Variovorax</taxon>
    </lineage>
</organism>
<evidence type="ECO:0000313" key="2">
    <source>
        <dbReference type="Proteomes" id="UP001367030"/>
    </source>
</evidence>